<dbReference type="GO" id="GO:0016787">
    <property type="term" value="F:hydrolase activity"/>
    <property type="evidence" value="ECO:0007669"/>
    <property type="project" value="UniProtKB-KW"/>
</dbReference>
<dbReference type="InterPro" id="IPR051044">
    <property type="entry name" value="MAG_DAG_Lipase"/>
</dbReference>
<dbReference type="Gene3D" id="3.40.50.1820">
    <property type="entry name" value="alpha/beta hydrolase"/>
    <property type="match status" value="1"/>
</dbReference>
<feature type="domain" description="Serine aminopeptidase S33" evidence="1">
    <location>
        <begin position="39"/>
        <end position="291"/>
    </location>
</feature>
<dbReference type="EMBL" id="FWFQ01000006">
    <property type="protein sequence ID" value="SLN26879.1"/>
    <property type="molecule type" value="Genomic_DNA"/>
</dbReference>
<dbReference type="SUPFAM" id="SSF53474">
    <property type="entry name" value="alpha/beta-Hydrolases"/>
    <property type="match status" value="1"/>
</dbReference>
<dbReference type="PANTHER" id="PTHR11614">
    <property type="entry name" value="PHOSPHOLIPASE-RELATED"/>
    <property type="match status" value="1"/>
</dbReference>
<organism evidence="2 3">
    <name type="scientific">Pseudoruegeria aquimaris</name>
    <dbReference type="NCBI Taxonomy" id="393663"/>
    <lineage>
        <taxon>Bacteria</taxon>
        <taxon>Pseudomonadati</taxon>
        <taxon>Pseudomonadota</taxon>
        <taxon>Alphaproteobacteria</taxon>
        <taxon>Rhodobacterales</taxon>
        <taxon>Roseobacteraceae</taxon>
        <taxon>Pseudoruegeria</taxon>
    </lineage>
</organism>
<dbReference type="AlphaFoldDB" id="A0A1Y5RWH2"/>
<proteinExistence type="predicted"/>
<sequence length="311" mass="34518">MERAPLFEDVAEAPEGGAAYWLTAADGVRIRVAAWVPQDAKGTILLFPGRTEYIEKYGRAVAEFHARGFATLVVDWRGQGLSDRLTRDRATGHVHIFRDYQHDVQALLQAARDLELPEPFYLLAHSMGGCIGLRALQNGLPVKAAAFTGPMWGIVIEPWRKPIAVALSWLSRKLRFPHVRAPGTGGETYVKTAPFEDNMLTTDPEMFAYMKRQTDAHPELALGGPSLGWLDEALAECRALMAMQAPDLPTLTFLGTNERIVSKDAIVLYKKGWPRGTLEIIEGAEHEAMMEAPGIRDRVFEMTAAHFASHR</sequence>
<accession>A0A1Y5RWH2</accession>
<dbReference type="InterPro" id="IPR029058">
    <property type="entry name" value="AB_hydrolase_fold"/>
</dbReference>
<protein>
    <submittedName>
        <fullName evidence="2">Phospholipase YtpA</fullName>
        <ecNumber evidence="2">3.1.1.-</ecNumber>
    </submittedName>
</protein>
<evidence type="ECO:0000313" key="2">
    <source>
        <dbReference type="EMBL" id="SLN26879.1"/>
    </source>
</evidence>
<gene>
    <name evidence="2" type="primary">ytpA</name>
    <name evidence="2" type="ORF">PSA7680_01194</name>
</gene>
<dbReference type="OrthoDB" id="9788260at2"/>
<evidence type="ECO:0000313" key="3">
    <source>
        <dbReference type="Proteomes" id="UP000193409"/>
    </source>
</evidence>
<reference evidence="2 3" key="1">
    <citation type="submission" date="2017-03" db="EMBL/GenBank/DDBJ databases">
        <authorList>
            <person name="Afonso C.L."/>
            <person name="Miller P.J."/>
            <person name="Scott M.A."/>
            <person name="Spackman E."/>
            <person name="Goraichik I."/>
            <person name="Dimitrov K.M."/>
            <person name="Suarez D.L."/>
            <person name="Swayne D.E."/>
        </authorList>
    </citation>
    <scope>NUCLEOTIDE SEQUENCE [LARGE SCALE GENOMIC DNA]</scope>
    <source>
        <strain evidence="2 3">CECT 7680</strain>
    </source>
</reference>
<keyword evidence="3" id="KW-1185">Reference proteome</keyword>
<dbReference type="RefSeq" id="WP_085867746.1">
    <property type="nucleotide sequence ID" value="NZ_FWFQ01000006.1"/>
</dbReference>
<dbReference type="EC" id="3.1.1.-" evidence="2"/>
<dbReference type="Pfam" id="PF12146">
    <property type="entry name" value="Hydrolase_4"/>
    <property type="match status" value="1"/>
</dbReference>
<evidence type="ECO:0000259" key="1">
    <source>
        <dbReference type="Pfam" id="PF12146"/>
    </source>
</evidence>
<keyword evidence="2" id="KW-0378">Hydrolase</keyword>
<dbReference type="Proteomes" id="UP000193409">
    <property type="component" value="Unassembled WGS sequence"/>
</dbReference>
<dbReference type="InterPro" id="IPR022742">
    <property type="entry name" value="Hydrolase_4"/>
</dbReference>
<name>A0A1Y5RWH2_9RHOB</name>